<gene>
    <name evidence="1" type="ORF">DJ021_10595</name>
</gene>
<protein>
    <submittedName>
        <fullName evidence="1">FMN-binding negative transcriptional regulator</fullName>
    </submittedName>
</protein>
<evidence type="ECO:0000313" key="1">
    <source>
        <dbReference type="EMBL" id="RAK60217.1"/>
    </source>
</evidence>
<dbReference type="AlphaFoldDB" id="A0A328B012"/>
<dbReference type="OrthoDB" id="9794948at2"/>
<proteinExistence type="predicted"/>
<comment type="caution">
    <text evidence="1">The sequence shown here is derived from an EMBL/GenBank/DDBJ whole genome shotgun (WGS) entry which is preliminary data.</text>
</comment>
<name>A0A328B012_9CAUL</name>
<dbReference type="Proteomes" id="UP000249842">
    <property type="component" value="Unassembled WGS sequence"/>
</dbReference>
<reference evidence="2" key="1">
    <citation type="submission" date="2018-05" db="EMBL/GenBank/DDBJ databases">
        <authorList>
            <person name="Li X."/>
        </authorList>
    </citation>
    <scope>NUCLEOTIDE SEQUENCE [LARGE SCALE GENOMIC DNA]</scope>
    <source>
        <strain evidence="2">HKS-05</strain>
    </source>
</reference>
<dbReference type="PIRSF" id="PIRSF010372">
    <property type="entry name" value="PaiB"/>
    <property type="match status" value="1"/>
</dbReference>
<dbReference type="RefSeq" id="WP_111457510.1">
    <property type="nucleotide sequence ID" value="NZ_QFYP01000001.1"/>
</dbReference>
<evidence type="ECO:0000313" key="2">
    <source>
        <dbReference type="Proteomes" id="UP000249842"/>
    </source>
</evidence>
<dbReference type="PANTHER" id="PTHR35802">
    <property type="entry name" value="PROTEASE SYNTHASE AND SPORULATION PROTEIN PAI 2"/>
    <property type="match status" value="1"/>
</dbReference>
<dbReference type="InterPro" id="IPR012349">
    <property type="entry name" value="Split_barrel_FMN-bd"/>
</dbReference>
<accession>A0A328B012</accession>
<sequence length="210" mass="23048">MTAASFAARSDEDVRRLLLDHPLAWVVTADATTPSATLLPIRPVFGPQGEVRELVGHFARSNPQVESLRRTGRALILFLGPHGYVSPSWMADRTQAPTWNYAAAQYLTDLVFNETPEAIEGLLRDLVGAMEAGRPAAWSLEDMGPRYKSLSRGVIGFRANVLSANARFKLGQDERPDVFDDILAGLDRAGGEDLTRWMRDFAAPGDRDPG</sequence>
<organism evidence="1 2">
    <name type="scientific">Phenylobacterium hankyongense</name>
    <dbReference type="NCBI Taxonomy" id="1813876"/>
    <lineage>
        <taxon>Bacteria</taxon>
        <taxon>Pseudomonadati</taxon>
        <taxon>Pseudomonadota</taxon>
        <taxon>Alphaproteobacteria</taxon>
        <taxon>Caulobacterales</taxon>
        <taxon>Caulobacteraceae</taxon>
        <taxon>Phenylobacterium</taxon>
    </lineage>
</organism>
<keyword evidence="2" id="KW-1185">Reference proteome</keyword>
<dbReference type="Pfam" id="PF04299">
    <property type="entry name" value="FMN_bind_2"/>
    <property type="match status" value="1"/>
</dbReference>
<dbReference type="InterPro" id="IPR007396">
    <property type="entry name" value="TR_PAI2-type"/>
</dbReference>
<dbReference type="SUPFAM" id="SSF50475">
    <property type="entry name" value="FMN-binding split barrel"/>
    <property type="match status" value="1"/>
</dbReference>
<dbReference type="Gene3D" id="2.30.110.10">
    <property type="entry name" value="Electron Transport, Fmn-binding Protein, Chain A"/>
    <property type="match status" value="1"/>
</dbReference>
<dbReference type="EMBL" id="QFYP01000001">
    <property type="protein sequence ID" value="RAK60217.1"/>
    <property type="molecule type" value="Genomic_DNA"/>
</dbReference>
<dbReference type="PANTHER" id="PTHR35802:SF1">
    <property type="entry name" value="PROTEASE SYNTHASE AND SPORULATION PROTEIN PAI 2"/>
    <property type="match status" value="1"/>
</dbReference>